<accession>A0ABW3M7W1</accession>
<dbReference type="Gene3D" id="3.40.1110.10">
    <property type="entry name" value="Calcium-transporting ATPase, cytoplasmic domain N"/>
    <property type="match status" value="1"/>
</dbReference>
<protein>
    <submittedName>
        <fullName evidence="2">Heavy metal translocating P-type ATPase</fullName>
    </submittedName>
</protein>
<dbReference type="PANTHER" id="PTHR43520">
    <property type="entry name" value="ATP7, ISOFORM B"/>
    <property type="match status" value="1"/>
</dbReference>
<gene>
    <name evidence="2" type="ORF">ACFQ1S_07340</name>
</gene>
<dbReference type="Proteomes" id="UP001597045">
    <property type="component" value="Unassembled WGS sequence"/>
</dbReference>
<sequence length="109" mass="11570">MVATGRMSLVEITVLEGEHEDQVLRLAGALEHASEHPIAKAISTAALERFGTLPTVTNFQNTSGLGVQGVVDDKAVVVGRATLLADWGIHVDHTPAQGRTDVFVAWDGK</sequence>
<dbReference type="SUPFAM" id="SSF81660">
    <property type="entry name" value="Metal cation-transporting ATPase, ATP-binding domain N"/>
    <property type="match status" value="1"/>
</dbReference>
<feature type="non-terminal residue" evidence="2">
    <location>
        <position position="109"/>
    </location>
</feature>
<keyword evidence="3" id="KW-1185">Reference proteome</keyword>
<name>A0ABW3M7W1_9PSEU</name>
<dbReference type="PANTHER" id="PTHR43520:SF8">
    <property type="entry name" value="P-TYPE CU(+) TRANSPORTER"/>
    <property type="match status" value="1"/>
</dbReference>
<keyword evidence="1" id="KW-1278">Translocase</keyword>
<evidence type="ECO:0000256" key="1">
    <source>
        <dbReference type="ARBA" id="ARBA00022967"/>
    </source>
</evidence>
<proteinExistence type="predicted"/>
<dbReference type="InterPro" id="IPR023299">
    <property type="entry name" value="ATPase_P-typ_cyto_dom_N"/>
</dbReference>
<dbReference type="EMBL" id="JBHTIS010000292">
    <property type="protein sequence ID" value="MFD1045414.1"/>
    <property type="molecule type" value="Genomic_DNA"/>
</dbReference>
<evidence type="ECO:0000313" key="2">
    <source>
        <dbReference type="EMBL" id="MFD1045414.1"/>
    </source>
</evidence>
<organism evidence="2 3">
    <name type="scientific">Kibdelosporangium lantanae</name>
    <dbReference type="NCBI Taxonomy" id="1497396"/>
    <lineage>
        <taxon>Bacteria</taxon>
        <taxon>Bacillati</taxon>
        <taxon>Actinomycetota</taxon>
        <taxon>Actinomycetes</taxon>
        <taxon>Pseudonocardiales</taxon>
        <taxon>Pseudonocardiaceae</taxon>
        <taxon>Kibdelosporangium</taxon>
    </lineage>
</organism>
<evidence type="ECO:0000313" key="3">
    <source>
        <dbReference type="Proteomes" id="UP001597045"/>
    </source>
</evidence>
<comment type="caution">
    <text evidence="2">The sequence shown here is derived from an EMBL/GenBank/DDBJ whole genome shotgun (WGS) entry which is preliminary data.</text>
</comment>
<reference evidence="3" key="1">
    <citation type="journal article" date="2019" name="Int. J. Syst. Evol. Microbiol.">
        <title>The Global Catalogue of Microorganisms (GCM) 10K type strain sequencing project: providing services to taxonomists for standard genome sequencing and annotation.</title>
        <authorList>
            <consortium name="The Broad Institute Genomics Platform"/>
            <consortium name="The Broad Institute Genome Sequencing Center for Infectious Disease"/>
            <person name="Wu L."/>
            <person name="Ma J."/>
        </authorList>
    </citation>
    <scope>NUCLEOTIDE SEQUENCE [LARGE SCALE GENOMIC DNA]</scope>
    <source>
        <strain evidence="3">JCM 31486</strain>
    </source>
</reference>